<keyword evidence="4" id="KW-1185">Reference proteome</keyword>
<accession>A0A284QT42</accession>
<dbReference type="AlphaFoldDB" id="A0A284QT42"/>
<dbReference type="Proteomes" id="UP000219338">
    <property type="component" value="Unassembled WGS sequence"/>
</dbReference>
<name>A0A284QT42_ARMOS</name>
<organism evidence="3 4">
    <name type="scientific">Armillaria ostoyae</name>
    <name type="common">Armillaria root rot fungus</name>
    <dbReference type="NCBI Taxonomy" id="47428"/>
    <lineage>
        <taxon>Eukaryota</taxon>
        <taxon>Fungi</taxon>
        <taxon>Dikarya</taxon>
        <taxon>Basidiomycota</taxon>
        <taxon>Agaricomycotina</taxon>
        <taxon>Agaricomycetes</taxon>
        <taxon>Agaricomycetidae</taxon>
        <taxon>Agaricales</taxon>
        <taxon>Marasmiineae</taxon>
        <taxon>Physalacriaceae</taxon>
        <taxon>Armillaria</taxon>
    </lineage>
</organism>
<dbReference type="STRING" id="47428.A0A284QT42"/>
<evidence type="ECO:0000313" key="3">
    <source>
        <dbReference type="EMBL" id="SJK99664.1"/>
    </source>
</evidence>
<feature type="compositionally biased region" description="Polar residues" evidence="1">
    <location>
        <begin position="178"/>
        <end position="199"/>
    </location>
</feature>
<keyword evidence="2" id="KW-0472">Membrane</keyword>
<feature type="transmembrane region" description="Helical" evidence="2">
    <location>
        <begin position="590"/>
        <end position="612"/>
    </location>
</feature>
<feature type="region of interest" description="Disordered" evidence="1">
    <location>
        <begin position="129"/>
        <end position="163"/>
    </location>
</feature>
<protein>
    <submittedName>
        <fullName evidence="3">Uncharacterized protein</fullName>
    </submittedName>
</protein>
<feature type="transmembrane region" description="Helical" evidence="2">
    <location>
        <begin position="558"/>
        <end position="578"/>
    </location>
</feature>
<gene>
    <name evidence="3" type="ORF">ARMOST_02972</name>
</gene>
<sequence length="661" mass="73800">MFLPQWLLNALRRVLRGHAGGCSPLKAILFLWRFFRRLFQRFSRTQDDGEPDKPPRRIADQGLYLPQGVECTMSLAVDGDTDEPVTTVVCRSTALPNDPRSSHGMAPLSVASHSQAVLAFEADLNPSDGHLPLHGSRPSSIAPSPIEGPLHLDARSNPSRLSQDTSTIALNSAADAHLNSSHGHLPSARSTPGKNSFPSDSEAVESAVVMSLPAIAARHHGRNENNLSTLRSTHPFFVPTLPTSLRMTGDRHTKKSVRPKRSLDCSFDYLIHPPWCSQRLVTAREYYGCSLLCTREDVSRIDTVLPAFLQELTRFLDNIISYMHTKGITLPPKVDLVLSFGWSEFEDGTHICEYYFADHMHRSIFWLDGFNADILSPVKQYNTSEPSHLAHAIEAEYWLHSGLFPVCQEMTSDTIEEVNDFLIHGIAEKAWDPSFVAAEHTFTLPELQQYFSILNSIRNNPAQSYSRPGLVGTVALILENRSRVRYVNLYGEPGPFIGSTHTIFARPLRTAVIVLLSPLLFFAPDIHYNTLYEIWCRAVSKTDWSAFVRKLSTEWQDFVINATVLLNANIAFLAIQSIDESSSDKGRSPAQIASYVSTVLSIGSIILGLLLLQKYRHHKSRAYNTPQEDFLGIQEGDLGARLGLETLAIMFSLPWALLMWA</sequence>
<evidence type="ECO:0000256" key="1">
    <source>
        <dbReference type="SAM" id="MobiDB-lite"/>
    </source>
</evidence>
<proteinExistence type="predicted"/>
<dbReference type="OMA" id="YFADHMH"/>
<evidence type="ECO:0000313" key="4">
    <source>
        <dbReference type="Proteomes" id="UP000219338"/>
    </source>
</evidence>
<reference evidence="4" key="1">
    <citation type="journal article" date="2017" name="Nat. Ecol. Evol.">
        <title>Genome expansion and lineage-specific genetic innovations in the forest pathogenic fungi Armillaria.</title>
        <authorList>
            <person name="Sipos G."/>
            <person name="Prasanna A.N."/>
            <person name="Walter M.C."/>
            <person name="O'Connor E."/>
            <person name="Balint B."/>
            <person name="Krizsan K."/>
            <person name="Kiss B."/>
            <person name="Hess J."/>
            <person name="Varga T."/>
            <person name="Slot J."/>
            <person name="Riley R."/>
            <person name="Boka B."/>
            <person name="Rigling D."/>
            <person name="Barry K."/>
            <person name="Lee J."/>
            <person name="Mihaltcheva S."/>
            <person name="LaButti K."/>
            <person name="Lipzen A."/>
            <person name="Waldron R."/>
            <person name="Moloney N.M."/>
            <person name="Sperisen C."/>
            <person name="Kredics L."/>
            <person name="Vagvoelgyi C."/>
            <person name="Patrignani A."/>
            <person name="Fitzpatrick D."/>
            <person name="Nagy I."/>
            <person name="Doyle S."/>
            <person name="Anderson J.B."/>
            <person name="Grigoriev I.V."/>
            <person name="Gueldener U."/>
            <person name="Muensterkoetter M."/>
            <person name="Nagy L.G."/>
        </authorList>
    </citation>
    <scope>NUCLEOTIDE SEQUENCE [LARGE SCALE GENOMIC DNA]</scope>
    <source>
        <strain evidence="4">C18/9</strain>
    </source>
</reference>
<dbReference type="EMBL" id="FUEG01000002">
    <property type="protein sequence ID" value="SJK99664.1"/>
    <property type="molecule type" value="Genomic_DNA"/>
</dbReference>
<evidence type="ECO:0000256" key="2">
    <source>
        <dbReference type="SAM" id="Phobius"/>
    </source>
</evidence>
<keyword evidence="2" id="KW-1133">Transmembrane helix</keyword>
<keyword evidence="2" id="KW-0812">Transmembrane</keyword>
<feature type="region of interest" description="Disordered" evidence="1">
    <location>
        <begin position="177"/>
        <end position="202"/>
    </location>
</feature>
<dbReference type="OrthoDB" id="2917548at2759"/>